<accession>A0ACC2GND8</accession>
<protein>
    <submittedName>
        <fullName evidence="1">Uncharacterized protein</fullName>
    </submittedName>
</protein>
<gene>
    <name evidence="1" type="ORF">DPEC_G00143950</name>
</gene>
<dbReference type="EMBL" id="CM055738">
    <property type="protein sequence ID" value="KAJ8005179.1"/>
    <property type="molecule type" value="Genomic_DNA"/>
</dbReference>
<evidence type="ECO:0000313" key="2">
    <source>
        <dbReference type="Proteomes" id="UP001157502"/>
    </source>
</evidence>
<reference evidence="1" key="1">
    <citation type="submission" date="2021-05" db="EMBL/GenBank/DDBJ databases">
        <authorList>
            <person name="Pan Q."/>
            <person name="Jouanno E."/>
            <person name="Zahm M."/>
            <person name="Klopp C."/>
            <person name="Cabau C."/>
            <person name="Louis A."/>
            <person name="Berthelot C."/>
            <person name="Parey E."/>
            <person name="Roest Crollius H."/>
            <person name="Montfort J."/>
            <person name="Robinson-Rechavi M."/>
            <person name="Bouchez O."/>
            <person name="Lampietro C."/>
            <person name="Lopez Roques C."/>
            <person name="Donnadieu C."/>
            <person name="Postlethwait J."/>
            <person name="Bobe J."/>
            <person name="Dillon D."/>
            <person name="Chandos A."/>
            <person name="von Hippel F."/>
            <person name="Guiguen Y."/>
        </authorList>
    </citation>
    <scope>NUCLEOTIDE SEQUENCE</scope>
    <source>
        <strain evidence="1">YG-Jan2019</strain>
    </source>
</reference>
<evidence type="ECO:0000313" key="1">
    <source>
        <dbReference type="EMBL" id="KAJ8005179.1"/>
    </source>
</evidence>
<proteinExistence type="predicted"/>
<name>A0ACC2GND8_DALPE</name>
<dbReference type="Proteomes" id="UP001157502">
    <property type="component" value="Chromosome 11"/>
</dbReference>
<keyword evidence="2" id="KW-1185">Reference proteome</keyword>
<sequence length="1088" mass="123764">MNSTNLSVTNSTHGGGRSGGSLTEELAEEWREGGGREHRREHERETDVTDGLTPTAETHGNHKVAADNRRMNTIGYQRKPKSKVVSDYSTVSRGATVSAKTRPALIQLFNQGVTDKSSMSEDREQLDHLKQVLEGFLVPMCLIWTWGENGDESTLENNWIEIVDNIEMMSKTQRHQQEALWELVHTELTYINKLTIVTDLVMAALTNLHQHSLLIEVKPEQLFSNLPSILSAHQLFWQEVIYPMLQEVRRTGKPFDPLRLEEGCLQFSHHFSHYKHYCCEEENTLEIARRLAETNQHFQTYLWWVESHPQCERMRLGDMQAKPHQRITKYPLLLKAVLKNTQDPNTRHRLSAMLASVNGFLDNINSFLWLKDEELALSLSAQRIEGYSTMEGMNEEIDKHIKEFYSFDLTCPVRGVGHGIIRKLLLEENLKIRGRKDKLEVIVLLFSDVLLVTKAQKKAERLKVVRPPLDLDRVGCVALKDGCSFVVIEESFLGCAVNVYTFYTSAESCSTWVATLQEAQDTLDVQRKTEASKQQKQLQEEGELPTEPRITNEESVDRHPDQSGTDTTTYSKQLKHDEQLIIPSVNGTVKSIATKVKRPTQHQVKNKNAVLPGQHNQKSVSHSRSVHAGLAGWRKKKRGHGGDVDVVIMSEAGKGEVRDINKWEEEIEFRGITERRVTWNQSRRLTLTPDTAETVQPRPNYNGPIDGYPEIDYLPNTSSTLNTPNHPNISITVSQSEAQNVPPKESTYARRKSDSQCVLPAARRDMRSTQSGDEETFDESRFSRKLNSPRLRRRKPVNIQQGASPSMFSRRSDSSGVSAPHTNSDSNSDSDCSQTPKYYRQRPDPQLANLVSGSKSKEVLWEEPYYFTDTELPNREYRETENNRKKHRVKTQRSASVTDTFLPEGSRLTSARHFNMRRAPASPSAVDLYLHPSPVEAILYRAMGRKKEGGLPGDGERETGLDELPRHLVPPVSQRWIEDRVDEDDEEEEDEEEKKNNPAFPDDANGDWPGWCFDADETLHPLTQRHSGVGVDEDVFSIREGFSQLATQDSGVGVDEDVYSLGVEFSRFSTLRDSLRVARKEDRTISHV</sequence>
<organism evidence="1 2">
    <name type="scientific">Dallia pectoralis</name>
    <name type="common">Alaska blackfish</name>
    <dbReference type="NCBI Taxonomy" id="75939"/>
    <lineage>
        <taxon>Eukaryota</taxon>
        <taxon>Metazoa</taxon>
        <taxon>Chordata</taxon>
        <taxon>Craniata</taxon>
        <taxon>Vertebrata</taxon>
        <taxon>Euteleostomi</taxon>
        <taxon>Actinopterygii</taxon>
        <taxon>Neopterygii</taxon>
        <taxon>Teleostei</taxon>
        <taxon>Protacanthopterygii</taxon>
        <taxon>Esociformes</taxon>
        <taxon>Umbridae</taxon>
        <taxon>Dallia</taxon>
    </lineage>
</organism>
<comment type="caution">
    <text evidence="1">The sequence shown here is derived from an EMBL/GenBank/DDBJ whole genome shotgun (WGS) entry which is preliminary data.</text>
</comment>